<keyword evidence="12" id="KW-1185">Reference proteome</keyword>
<dbReference type="NCBIfam" id="TIGR01726">
    <property type="entry name" value="HEQRo_perm_3TM"/>
    <property type="match status" value="1"/>
</dbReference>
<dbReference type="AlphaFoldDB" id="A0A081BYV9"/>
<reference evidence="11" key="1">
    <citation type="journal article" date="2015" name="PeerJ">
        <title>First genomic representation of candidate bacterial phylum KSB3 points to enhanced environmental sensing as a trigger of wastewater bulking.</title>
        <authorList>
            <person name="Sekiguchi Y."/>
            <person name="Ohashi A."/>
            <person name="Parks D.H."/>
            <person name="Yamauchi T."/>
            <person name="Tyson G.W."/>
            <person name="Hugenholtz P."/>
        </authorList>
    </citation>
    <scope>NUCLEOTIDE SEQUENCE [LARGE SCALE GENOMIC DNA]</scope>
</reference>
<evidence type="ECO:0000256" key="1">
    <source>
        <dbReference type="ARBA" id="ARBA00004651"/>
    </source>
</evidence>
<dbReference type="InterPro" id="IPR035906">
    <property type="entry name" value="MetI-like_sf"/>
</dbReference>
<feature type="transmembrane region" description="Helical" evidence="9">
    <location>
        <begin position="97"/>
        <end position="126"/>
    </location>
</feature>
<dbReference type="GO" id="GO:0043190">
    <property type="term" value="C:ATP-binding cassette (ABC) transporter complex"/>
    <property type="evidence" value="ECO:0007669"/>
    <property type="project" value="InterPro"/>
</dbReference>
<dbReference type="GO" id="GO:0006865">
    <property type="term" value="P:amino acid transport"/>
    <property type="evidence" value="ECO:0007669"/>
    <property type="project" value="UniProtKB-KW"/>
</dbReference>
<evidence type="ECO:0000256" key="4">
    <source>
        <dbReference type="ARBA" id="ARBA00022475"/>
    </source>
</evidence>
<dbReference type="PANTHER" id="PTHR30614">
    <property type="entry name" value="MEMBRANE COMPONENT OF AMINO ACID ABC TRANSPORTER"/>
    <property type="match status" value="1"/>
</dbReference>
<name>A0A081BYV9_VECG1</name>
<keyword evidence="5 9" id="KW-0812">Transmembrane</keyword>
<gene>
    <name evidence="11" type="ORF">U27_04481</name>
</gene>
<feature type="domain" description="ABC transmembrane type-1" evidence="10">
    <location>
        <begin position="102"/>
        <end position="395"/>
    </location>
</feature>
<keyword evidence="8 9" id="KW-0472">Membrane</keyword>
<dbReference type="eggNOG" id="COG4597">
    <property type="taxonomic scope" value="Bacteria"/>
</dbReference>
<accession>A0A081BYV9</accession>
<sequence>MRESDEKKDMLMNDPDLNDEKKPKINLLNDERVRAWAVQALVLLLLIGVAAYAVYNTAYNLRKAGITTGFGFLKETAGFEIGLALIDYSRESTYARAFLVGILNTLLVSVLGIFFATILGFFLGIIRLSSNWLVSRMATAYTEIIRNIPLMLQVLFWYLAILSPLPGPREALGFKNVIFLCNRGMQIPRPLWEEGSAVVLIALATAVILSVLLILWSRARQRQTGKQFPAYLTSLGLMIGMSFFALILTDFPISWEIPILKGFNFNGGVTILPELLALWLSLTLYTATFIGEYVRSGIMAVDKGQREAAFALGHSPWMTYRLVIIPQAMRVVTPPLISQYLTLVKNSSLAVVVGYPDLVHVFAGTALNQSGQAVEIICMTMAVYLTISLLISLFMNWYNRKYALRGT</sequence>
<organism evidence="11">
    <name type="scientific">Vecturithrix granuli</name>
    <dbReference type="NCBI Taxonomy" id="1499967"/>
    <lineage>
        <taxon>Bacteria</taxon>
        <taxon>Candidatus Moduliflexota</taxon>
        <taxon>Candidatus Vecturitrichia</taxon>
        <taxon>Candidatus Vecturitrichales</taxon>
        <taxon>Candidatus Vecturitrichaceae</taxon>
        <taxon>Candidatus Vecturithrix</taxon>
    </lineage>
</organism>
<comment type="similarity">
    <text evidence="2">Belongs to the binding-protein-dependent transport system permease family. HisMQ subfamily.</text>
</comment>
<evidence type="ECO:0000313" key="12">
    <source>
        <dbReference type="Proteomes" id="UP000030661"/>
    </source>
</evidence>
<evidence type="ECO:0000256" key="7">
    <source>
        <dbReference type="ARBA" id="ARBA00022989"/>
    </source>
</evidence>
<feature type="transmembrane region" description="Helical" evidence="9">
    <location>
        <begin position="195"/>
        <end position="216"/>
    </location>
</feature>
<dbReference type="InterPro" id="IPR010065">
    <property type="entry name" value="AA_ABC_transptr_permease_3TM"/>
</dbReference>
<feature type="transmembrane region" description="Helical" evidence="9">
    <location>
        <begin position="228"/>
        <end position="248"/>
    </location>
</feature>
<dbReference type="Gene3D" id="1.10.3720.10">
    <property type="entry name" value="MetI-like"/>
    <property type="match status" value="2"/>
</dbReference>
<dbReference type="GO" id="GO:0022857">
    <property type="term" value="F:transmembrane transporter activity"/>
    <property type="evidence" value="ECO:0007669"/>
    <property type="project" value="InterPro"/>
</dbReference>
<keyword evidence="3 9" id="KW-0813">Transport</keyword>
<dbReference type="HOGENOM" id="CLU_019602_8_0_0"/>
<evidence type="ECO:0000256" key="5">
    <source>
        <dbReference type="ARBA" id="ARBA00022692"/>
    </source>
</evidence>
<dbReference type="PANTHER" id="PTHR30614:SF37">
    <property type="entry name" value="AMINO-ACID ABC TRANSPORTER PERMEASE PROTEIN YHDX-RELATED"/>
    <property type="match status" value="1"/>
</dbReference>
<dbReference type="EMBL" id="DF820466">
    <property type="protein sequence ID" value="GAK57514.1"/>
    <property type="molecule type" value="Genomic_DNA"/>
</dbReference>
<keyword evidence="4" id="KW-1003">Cell membrane</keyword>
<keyword evidence="7 9" id="KW-1133">Transmembrane helix</keyword>
<dbReference type="PROSITE" id="PS50928">
    <property type="entry name" value="ABC_TM1"/>
    <property type="match status" value="1"/>
</dbReference>
<feature type="transmembrane region" description="Helical" evidence="9">
    <location>
        <begin position="376"/>
        <end position="398"/>
    </location>
</feature>
<keyword evidence="6" id="KW-0029">Amino-acid transport</keyword>
<evidence type="ECO:0000256" key="9">
    <source>
        <dbReference type="RuleBase" id="RU363032"/>
    </source>
</evidence>
<evidence type="ECO:0000259" key="10">
    <source>
        <dbReference type="PROSITE" id="PS50928"/>
    </source>
</evidence>
<proteinExistence type="inferred from homology"/>
<comment type="subcellular location">
    <subcellularLocation>
        <location evidence="1 9">Cell membrane</location>
        <topology evidence="1 9">Multi-pass membrane protein</topology>
    </subcellularLocation>
</comment>
<dbReference type="InterPro" id="IPR043429">
    <property type="entry name" value="ArtM/GltK/GlnP/TcyL/YhdX-like"/>
</dbReference>
<dbReference type="STRING" id="1499967.U27_04481"/>
<dbReference type="SUPFAM" id="SSF161098">
    <property type="entry name" value="MetI-like"/>
    <property type="match status" value="1"/>
</dbReference>
<evidence type="ECO:0000256" key="6">
    <source>
        <dbReference type="ARBA" id="ARBA00022970"/>
    </source>
</evidence>
<evidence type="ECO:0000256" key="8">
    <source>
        <dbReference type="ARBA" id="ARBA00023136"/>
    </source>
</evidence>
<feature type="transmembrane region" description="Helical" evidence="9">
    <location>
        <begin position="268"/>
        <end position="290"/>
    </location>
</feature>
<dbReference type="Pfam" id="PF00528">
    <property type="entry name" value="BPD_transp_1"/>
    <property type="match status" value="1"/>
</dbReference>
<feature type="transmembrane region" description="Helical" evidence="9">
    <location>
        <begin position="147"/>
        <end position="165"/>
    </location>
</feature>
<evidence type="ECO:0000313" key="11">
    <source>
        <dbReference type="EMBL" id="GAK57514.1"/>
    </source>
</evidence>
<dbReference type="CDD" id="cd06261">
    <property type="entry name" value="TM_PBP2"/>
    <property type="match status" value="1"/>
</dbReference>
<dbReference type="InterPro" id="IPR000515">
    <property type="entry name" value="MetI-like"/>
</dbReference>
<evidence type="ECO:0000256" key="3">
    <source>
        <dbReference type="ARBA" id="ARBA00022448"/>
    </source>
</evidence>
<dbReference type="Proteomes" id="UP000030661">
    <property type="component" value="Unassembled WGS sequence"/>
</dbReference>
<protein>
    <submittedName>
        <fullName evidence="11">Probable amino acid ABC transporter, permease protein</fullName>
    </submittedName>
</protein>
<evidence type="ECO:0000256" key="2">
    <source>
        <dbReference type="ARBA" id="ARBA00010072"/>
    </source>
</evidence>
<feature type="transmembrane region" description="Helical" evidence="9">
    <location>
        <begin position="33"/>
        <end position="55"/>
    </location>
</feature>